<reference evidence="2 3" key="1">
    <citation type="submission" date="2019-01" db="EMBL/GenBank/DDBJ databases">
        <title>Genomes sequencing and comparative genomics of infectious freshwater microsporidia, Cucumispora dikerogammari and Thelohania contejeani.</title>
        <authorList>
            <person name="Cormier A."/>
            <person name="Giraud I."/>
            <person name="Wattier R."/>
            <person name="Teixeira M."/>
            <person name="Grandjean F."/>
            <person name="Rigaud T."/>
            <person name="Cordaux R."/>
        </authorList>
    </citation>
    <scope>NUCLEOTIDE SEQUENCE [LARGE SCALE GENOMIC DNA]</scope>
    <source>
        <strain evidence="2">T1</strain>
        <tissue evidence="2">Spores</tissue>
    </source>
</reference>
<accession>A0ABQ7HWZ6</accession>
<dbReference type="EMBL" id="SBIQ01000204">
    <property type="protein sequence ID" value="KAF7682673.1"/>
    <property type="molecule type" value="Genomic_DNA"/>
</dbReference>
<gene>
    <name evidence="2" type="ORF">TCON_2117</name>
</gene>
<keyword evidence="1" id="KW-1133">Transmembrane helix</keyword>
<keyword evidence="1" id="KW-0472">Membrane</keyword>
<keyword evidence="3" id="KW-1185">Reference proteome</keyword>
<organism evidence="2 3">
    <name type="scientific">Astathelohania contejeani</name>
    <dbReference type="NCBI Taxonomy" id="164912"/>
    <lineage>
        <taxon>Eukaryota</taxon>
        <taxon>Fungi</taxon>
        <taxon>Fungi incertae sedis</taxon>
        <taxon>Microsporidia</taxon>
        <taxon>Astathelohaniidae</taxon>
        <taxon>Astathelohania</taxon>
    </lineage>
</organism>
<dbReference type="Proteomes" id="UP001516464">
    <property type="component" value="Unassembled WGS sequence"/>
</dbReference>
<sequence>MFVYNILFIVILTIFSFIIWSRLFIFFSPNQIEISKKLILSKKREEIEKESPVLIPYSIAIYKWPLIYNNENVMVHIMPQNYHFFVEQGKLIYHPIYNNINNNNNNNTCCDILSDFPEMAYILSVEESTNSLIIPHKTKMCRRPLEDLKRNIYTLMTYRLQTHHLKNPLTLLHHLSLIGRIKIKK</sequence>
<name>A0ABQ7HWZ6_9MICR</name>
<evidence type="ECO:0000313" key="3">
    <source>
        <dbReference type="Proteomes" id="UP001516464"/>
    </source>
</evidence>
<protein>
    <submittedName>
        <fullName evidence="2">Uncharacterized protein</fullName>
    </submittedName>
</protein>
<comment type="caution">
    <text evidence="2">The sequence shown here is derived from an EMBL/GenBank/DDBJ whole genome shotgun (WGS) entry which is preliminary data.</text>
</comment>
<feature type="transmembrane region" description="Helical" evidence="1">
    <location>
        <begin position="6"/>
        <end position="27"/>
    </location>
</feature>
<evidence type="ECO:0000313" key="2">
    <source>
        <dbReference type="EMBL" id="KAF7682673.1"/>
    </source>
</evidence>
<keyword evidence="1" id="KW-0812">Transmembrane</keyword>
<evidence type="ECO:0000256" key="1">
    <source>
        <dbReference type="SAM" id="Phobius"/>
    </source>
</evidence>
<proteinExistence type="predicted"/>